<comment type="cofactor">
    <cofactor evidence="1 8">
        <name>FAD</name>
        <dbReference type="ChEBI" id="CHEBI:57692"/>
    </cofactor>
</comment>
<dbReference type="PANTHER" id="PTHR45754:SF3">
    <property type="entry name" value="METHYLENETETRAHYDROFOLATE REDUCTASE (NADPH)"/>
    <property type="match status" value="1"/>
</dbReference>
<evidence type="ECO:0000313" key="10">
    <source>
        <dbReference type="Proteomes" id="UP001321486"/>
    </source>
</evidence>
<dbReference type="EMBL" id="AP027732">
    <property type="protein sequence ID" value="BDZ49420.1"/>
    <property type="molecule type" value="Genomic_DNA"/>
</dbReference>
<proteinExistence type="inferred from homology"/>
<keyword evidence="5 8" id="KW-0274">FAD</keyword>
<dbReference type="PANTHER" id="PTHR45754">
    <property type="entry name" value="METHYLENETETRAHYDROFOLATE REDUCTASE"/>
    <property type="match status" value="1"/>
</dbReference>
<evidence type="ECO:0000313" key="9">
    <source>
        <dbReference type="EMBL" id="BDZ49420.1"/>
    </source>
</evidence>
<dbReference type="Proteomes" id="UP001321486">
    <property type="component" value="Chromosome"/>
</dbReference>
<keyword evidence="4 8" id="KW-0285">Flavoprotein</keyword>
<evidence type="ECO:0000256" key="7">
    <source>
        <dbReference type="ARBA" id="ARBA00048628"/>
    </source>
</evidence>
<dbReference type="Gene3D" id="3.20.20.220">
    <property type="match status" value="1"/>
</dbReference>
<evidence type="ECO:0000256" key="6">
    <source>
        <dbReference type="ARBA" id="ARBA00023002"/>
    </source>
</evidence>
<comment type="pathway">
    <text evidence="2 8">One-carbon metabolism; tetrahydrofolate interconversion.</text>
</comment>
<accession>A0ABM8GLZ3</accession>
<organism evidence="9 10">
    <name type="scientific">Frondihabitans sucicola</name>
    <dbReference type="NCBI Taxonomy" id="1268041"/>
    <lineage>
        <taxon>Bacteria</taxon>
        <taxon>Bacillati</taxon>
        <taxon>Actinomycetota</taxon>
        <taxon>Actinomycetes</taxon>
        <taxon>Micrococcales</taxon>
        <taxon>Microbacteriaceae</taxon>
        <taxon>Frondihabitans</taxon>
    </lineage>
</organism>
<keyword evidence="6 8" id="KW-0560">Oxidoreductase</keyword>
<dbReference type="InterPro" id="IPR003171">
    <property type="entry name" value="Mehydrof_redctse-like"/>
</dbReference>
<evidence type="ECO:0000256" key="8">
    <source>
        <dbReference type="RuleBase" id="RU003862"/>
    </source>
</evidence>
<comment type="catalytic activity">
    <reaction evidence="7">
        <text>(6S)-5-methyl-5,6,7,8-tetrahydrofolate + NAD(+) = (6R)-5,10-methylene-5,6,7,8-tetrahydrofolate + NADH + H(+)</text>
        <dbReference type="Rhea" id="RHEA:19821"/>
        <dbReference type="ChEBI" id="CHEBI:15378"/>
        <dbReference type="ChEBI" id="CHEBI:15636"/>
        <dbReference type="ChEBI" id="CHEBI:18608"/>
        <dbReference type="ChEBI" id="CHEBI:57540"/>
        <dbReference type="ChEBI" id="CHEBI:57945"/>
        <dbReference type="EC" id="1.5.1.54"/>
    </reaction>
    <physiologicalReaction direction="right-to-left" evidence="7">
        <dbReference type="Rhea" id="RHEA:19823"/>
    </physiologicalReaction>
</comment>
<reference evidence="10" key="1">
    <citation type="journal article" date="2019" name="Int. J. Syst. Evol. Microbiol.">
        <title>The Global Catalogue of Microorganisms (GCM) 10K type strain sequencing project: providing services to taxonomists for standard genome sequencing and annotation.</title>
        <authorList>
            <consortium name="The Broad Institute Genomics Platform"/>
            <consortium name="The Broad Institute Genome Sequencing Center for Infectious Disease"/>
            <person name="Wu L."/>
            <person name="Ma J."/>
        </authorList>
    </citation>
    <scope>NUCLEOTIDE SEQUENCE [LARGE SCALE GENOMIC DNA]</scope>
    <source>
        <strain evidence="10">NBRC 108728</strain>
    </source>
</reference>
<dbReference type="RefSeq" id="WP_286346216.1">
    <property type="nucleotide sequence ID" value="NZ_AP027732.1"/>
</dbReference>
<protein>
    <recommendedName>
        <fullName evidence="8">Methylenetetrahydrofolate reductase</fullName>
    </recommendedName>
</protein>
<keyword evidence="10" id="KW-1185">Reference proteome</keyword>
<evidence type="ECO:0000256" key="2">
    <source>
        <dbReference type="ARBA" id="ARBA00004777"/>
    </source>
</evidence>
<gene>
    <name evidence="9" type="ORF">GCM10025867_16610</name>
</gene>
<dbReference type="SUPFAM" id="SSF51730">
    <property type="entry name" value="FAD-linked oxidoreductase"/>
    <property type="match status" value="1"/>
</dbReference>
<comment type="similarity">
    <text evidence="3 8">Belongs to the methylenetetrahydrofolate reductase family.</text>
</comment>
<name>A0ABM8GLZ3_9MICO</name>
<dbReference type="Pfam" id="PF02219">
    <property type="entry name" value="MTHFR"/>
    <property type="match status" value="1"/>
</dbReference>
<evidence type="ECO:0000256" key="3">
    <source>
        <dbReference type="ARBA" id="ARBA00006743"/>
    </source>
</evidence>
<dbReference type="InterPro" id="IPR029041">
    <property type="entry name" value="FAD-linked_oxidoreductase-like"/>
</dbReference>
<evidence type="ECO:0000256" key="1">
    <source>
        <dbReference type="ARBA" id="ARBA00001974"/>
    </source>
</evidence>
<evidence type="ECO:0000256" key="4">
    <source>
        <dbReference type="ARBA" id="ARBA00022630"/>
    </source>
</evidence>
<sequence length="278" mass="30032">MTSVRAATADALRSAGYEILPFARTFENVLENVPRSTPLTVTASPPRGIGATVDLAVRLAAAGYDVAPHLAARMIADEHELSDVLARLAEAGVTSLFVVGGDGEPRGDYRDALPLLRAVRESAHDFTDIGIGGYPEGHALIPGSTLLQALREKAELANHVTTQICFDPAAIAAWAAELEREAITLPIRVGLPGAVRRQRLIRISAAIGLGDSARFLQKQKSLFWRFFLPGGYSPNRLITGLEPAVAGPSPVTAFHLFTFNELRATEAWRRELLDRYDS</sequence>
<evidence type="ECO:0000256" key="5">
    <source>
        <dbReference type="ARBA" id="ARBA00022827"/>
    </source>
</evidence>